<evidence type="ECO:0000313" key="3">
    <source>
        <dbReference type="Proteomes" id="UP000182470"/>
    </source>
</evidence>
<dbReference type="EMBL" id="JXDI01000001">
    <property type="protein sequence ID" value="KAF2410976.1"/>
    <property type="molecule type" value="Genomic_DNA"/>
</dbReference>
<dbReference type="Proteomes" id="UP000182470">
    <property type="component" value="Chromosome I"/>
</dbReference>
<accession>A0A1G9Z3C3</accession>
<dbReference type="RefSeq" id="WP_130909080.1">
    <property type="nucleotide sequence ID" value="NZ_JXDI01000001.1"/>
</dbReference>
<name>A0A1G9Z3C3_9PSED</name>
<keyword evidence="4" id="KW-1185">Reference proteome</keyword>
<protein>
    <submittedName>
        <fullName evidence="2">Uncharacterized protein</fullName>
    </submittedName>
</protein>
<dbReference type="OrthoDB" id="9816185at2"/>
<gene>
    <name evidence="1" type="ORF">PSAN_34100</name>
    <name evidence="2" type="ORF">SAMN04490179_2834</name>
</gene>
<dbReference type="AlphaFoldDB" id="A0A1G9Z3C3"/>
<sequence>MIINISDAWRLAVVPHNVFLKALLIKGIQELNAKSYGSPIRQLLVGFLIANFKTILSSSPGPLPSAIEAFHMVFPGPITRAIACELLKEIFDYDAFSKKPMTAPAINGWHAYQLCALCPYKFCPYCQFAPIDTKPPLKVGAKSYRPDLDHYYSQSRYPFLALTLGNFIPSCKKCNGPQMKGAVDFSTTPHLHPLSDEEVISFSLVPLASGVNNHIDYLALEMPPEKYVLKLRVRGGQAKAVSSIHTFQLYDRYRVFVGDAYYLARTMRGHQSRAAMLDESFSALNILQRDSLGFDPKGDSYKNSYLGKLKIDIARNYGLPLV</sequence>
<evidence type="ECO:0000313" key="2">
    <source>
        <dbReference type="EMBL" id="SDN15789.1"/>
    </source>
</evidence>
<dbReference type="Proteomes" id="UP000748067">
    <property type="component" value="Unassembled WGS sequence"/>
</dbReference>
<evidence type="ECO:0000313" key="1">
    <source>
        <dbReference type="EMBL" id="KAF2410976.1"/>
    </source>
</evidence>
<organism evidence="2 3">
    <name type="scientific">Pseudomonas antarctica</name>
    <dbReference type="NCBI Taxonomy" id="219572"/>
    <lineage>
        <taxon>Bacteria</taxon>
        <taxon>Pseudomonadati</taxon>
        <taxon>Pseudomonadota</taxon>
        <taxon>Gammaproteobacteria</taxon>
        <taxon>Pseudomonadales</taxon>
        <taxon>Pseudomonadaceae</taxon>
        <taxon>Pseudomonas</taxon>
    </lineage>
</organism>
<proteinExistence type="predicted"/>
<dbReference type="EMBL" id="LT629704">
    <property type="protein sequence ID" value="SDN15789.1"/>
    <property type="molecule type" value="Genomic_DNA"/>
</dbReference>
<reference evidence="2 3" key="2">
    <citation type="submission" date="2016-10" db="EMBL/GenBank/DDBJ databases">
        <authorList>
            <person name="de Groot N.N."/>
        </authorList>
    </citation>
    <scope>NUCLEOTIDE SEQUENCE [LARGE SCALE GENOMIC DNA]</scope>
    <source>
        <strain evidence="2 3">BS2772</strain>
    </source>
</reference>
<reference evidence="1 4" key="1">
    <citation type="submission" date="2015-01" db="EMBL/GenBank/DDBJ databases">
        <title>Genome Sequence of Pseudomonas antarctica CMS 35.</title>
        <authorList>
            <person name="Voget S."/>
            <person name="Chow J."/>
            <person name="Daniel R."/>
            <person name="Streit W."/>
        </authorList>
    </citation>
    <scope>NUCLEOTIDE SEQUENCE [LARGE SCALE GENOMIC DNA]</scope>
    <source>
        <strain evidence="1 4">CMS 35</strain>
    </source>
</reference>
<evidence type="ECO:0000313" key="4">
    <source>
        <dbReference type="Proteomes" id="UP000748067"/>
    </source>
</evidence>